<dbReference type="EMBL" id="JR041451">
    <property type="protein sequence ID" value="AEY59449.1"/>
    <property type="molecule type" value="mRNA"/>
</dbReference>
<dbReference type="PRINTS" id="PR00109">
    <property type="entry name" value="TYRKINASE"/>
</dbReference>
<sequence length="144" mass="16557">MHVLAMLQNSNIAKMIALVEEEPFGAIFEYGQFGDLPTFLENRENLDNKEDISYGSRLSFIIQIASGMKYLESMNIAHCDLAARNCIVCLDLKIKISDHAIYCNKYDHHYFIDEHNIKIPLRWMAWEAILLVNVVVVPTFGHLL</sequence>
<dbReference type="GO" id="GO:0043235">
    <property type="term" value="C:receptor complex"/>
    <property type="evidence" value="ECO:0007669"/>
    <property type="project" value="TreeGrafter"/>
</dbReference>
<reference evidence="2" key="1">
    <citation type="submission" date="2011-11" db="EMBL/GenBank/DDBJ databases">
        <title>Decoding the brain transcriptome of the Eastern honeybee (Apis cerana) based on pyrosequencing.</title>
        <authorList>
            <person name="Sun L."/>
            <person name="Zheng H."/>
            <person name="Wang Y."/>
            <person name="Xie X."/>
            <person name="Zhu Y."/>
            <person name="Gu W."/>
            <person name="Wang S."/>
        </authorList>
    </citation>
    <scope>NUCLEOTIDE SEQUENCE</scope>
    <source>
        <tissue evidence="2">Brain</tissue>
    </source>
</reference>
<dbReference type="InterPro" id="IPR011009">
    <property type="entry name" value="Kinase-like_dom_sf"/>
</dbReference>
<name>V9IGI8_APICE</name>
<dbReference type="InterPro" id="IPR001245">
    <property type="entry name" value="Ser-Thr/Tyr_kinase_cat_dom"/>
</dbReference>
<dbReference type="GO" id="GO:0010976">
    <property type="term" value="P:positive regulation of neuron projection development"/>
    <property type="evidence" value="ECO:0007669"/>
    <property type="project" value="TreeGrafter"/>
</dbReference>
<keyword evidence="2" id="KW-0675">Receptor</keyword>
<dbReference type="Pfam" id="PF07714">
    <property type="entry name" value="PK_Tyr_Ser-Thr"/>
    <property type="match status" value="1"/>
</dbReference>
<protein>
    <submittedName>
        <fullName evidence="2">Discoidin domain-containing receptor 2</fullName>
    </submittedName>
</protein>
<organism evidence="2">
    <name type="scientific">Apis cerana</name>
    <name type="common">Indian honeybee</name>
    <dbReference type="NCBI Taxonomy" id="7461"/>
    <lineage>
        <taxon>Eukaryota</taxon>
        <taxon>Metazoa</taxon>
        <taxon>Ecdysozoa</taxon>
        <taxon>Arthropoda</taxon>
        <taxon>Hexapoda</taxon>
        <taxon>Insecta</taxon>
        <taxon>Pterygota</taxon>
        <taxon>Neoptera</taxon>
        <taxon>Endopterygota</taxon>
        <taxon>Hymenoptera</taxon>
        <taxon>Apocrita</taxon>
        <taxon>Aculeata</taxon>
        <taxon>Apoidea</taxon>
        <taxon>Anthophila</taxon>
        <taxon>Apidae</taxon>
        <taxon>Apis</taxon>
    </lineage>
</organism>
<dbReference type="Gene3D" id="1.10.510.10">
    <property type="entry name" value="Transferase(Phosphotransferase) domain 1"/>
    <property type="match status" value="1"/>
</dbReference>
<proteinExistence type="evidence at transcript level"/>
<dbReference type="AlphaFoldDB" id="V9IGI8"/>
<evidence type="ECO:0000313" key="2">
    <source>
        <dbReference type="EMBL" id="AEY59449.1"/>
    </source>
</evidence>
<dbReference type="GO" id="GO:0005518">
    <property type="term" value="F:collagen binding"/>
    <property type="evidence" value="ECO:0007669"/>
    <property type="project" value="TreeGrafter"/>
</dbReference>
<dbReference type="PANTHER" id="PTHR24416:SF580">
    <property type="entry name" value="DISCOIDIN DOMAIN RECEPTOR, ISOFORM F"/>
    <property type="match status" value="1"/>
</dbReference>
<feature type="domain" description="Protein kinase" evidence="1">
    <location>
        <begin position="1"/>
        <end position="144"/>
    </location>
</feature>
<dbReference type="GO" id="GO:0051897">
    <property type="term" value="P:positive regulation of phosphatidylinositol 3-kinase/protein kinase B signal transduction"/>
    <property type="evidence" value="ECO:0007669"/>
    <property type="project" value="TreeGrafter"/>
</dbReference>
<dbReference type="GO" id="GO:0038062">
    <property type="term" value="F:protein tyrosine kinase collagen receptor activity"/>
    <property type="evidence" value="ECO:0007669"/>
    <property type="project" value="TreeGrafter"/>
</dbReference>
<dbReference type="GO" id="GO:0005886">
    <property type="term" value="C:plasma membrane"/>
    <property type="evidence" value="ECO:0007669"/>
    <property type="project" value="TreeGrafter"/>
</dbReference>
<dbReference type="InterPro" id="IPR000719">
    <property type="entry name" value="Prot_kinase_dom"/>
</dbReference>
<dbReference type="InterPro" id="IPR020635">
    <property type="entry name" value="Tyr_kinase_cat_dom"/>
</dbReference>
<dbReference type="PANTHER" id="PTHR24416">
    <property type="entry name" value="TYROSINE-PROTEIN KINASE RECEPTOR"/>
    <property type="match status" value="1"/>
</dbReference>
<dbReference type="PROSITE" id="PS50011">
    <property type="entry name" value="PROTEIN_KINASE_DOM"/>
    <property type="match status" value="1"/>
</dbReference>
<dbReference type="SUPFAM" id="SSF56112">
    <property type="entry name" value="Protein kinase-like (PK-like)"/>
    <property type="match status" value="1"/>
</dbReference>
<gene>
    <name evidence="2" type="ORF">ACCB02657</name>
</gene>
<dbReference type="GO" id="GO:0005524">
    <property type="term" value="F:ATP binding"/>
    <property type="evidence" value="ECO:0007669"/>
    <property type="project" value="InterPro"/>
</dbReference>
<accession>V9IGI8</accession>
<dbReference type="InterPro" id="IPR050122">
    <property type="entry name" value="RTK"/>
</dbReference>
<dbReference type="SMART" id="SM00219">
    <property type="entry name" value="TyrKc"/>
    <property type="match status" value="1"/>
</dbReference>
<evidence type="ECO:0000259" key="1">
    <source>
        <dbReference type="PROSITE" id="PS50011"/>
    </source>
</evidence>